<protein>
    <recommendedName>
        <fullName evidence="3">DUF1853 domain-containing protein</fullName>
    </recommendedName>
</protein>
<evidence type="ECO:0008006" key="3">
    <source>
        <dbReference type="Google" id="ProtNLM"/>
    </source>
</evidence>
<dbReference type="EMBL" id="JOKH01000004">
    <property type="protein sequence ID" value="KEQ16669.1"/>
    <property type="molecule type" value="Genomic_DNA"/>
</dbReference>
<dbReference type="Proteomes" id="UP000028073">
    <property type="component" value="Unassembled WGS sequence"/>
</dbReference>
<dbReference type="AlphaFoldDB" id="A0A081NDZ6"/>
<dbReference type="Pfam" id="PF08907">
    <property type="entry name" value="DUF1853"/>
    <property type="match status" value="1"/>
</dbReference>
<dbReference type="OrthoDB" id="378654at2"/>
<name>A0A081NDZ6_9GAMM</name>
<sequence length="309" mass="35667">MNRLSHQQIARDIDWLLSSPSIINPNCDSRFICPATHPVHHYQITGSGYSELVDILHQRRSHLLGIYYESLWQYILRHSKEHQLIACNLQVQNNHKTLGEYDLILKSLRKQVFIHRELAVKFYLGLPSSTRSASPWNHWIGPGLRDRMDRKLNHMLTHQITLSETLAGQVALNALDITEVTTEILFQGYLFYPITGICPIPEDSAADHLCGHWLPINQLSAWLDREANEACYLPMPKSLWLSSYRGLPDPSIHLSKETLIQRMQSQLYKSARPQLVIRCHEQDGEIKENCRFFVVPDDWEAKALMAAEI</sequence>
<gene>
    <name evidence="1" type="ORF">GZ78_18305</name>
</gene>
<reference evidence="1 2" key="1">
    <citation type="submission" date="2014-06" db="EMBL/GenBank/DDBJ databases">
        <title>Whole Genome Sequences of Three Symbiotic Endozoicomonas Bacteria.</title>
        <authorList>
            <person name="Neave M.J."/>
            <person name="Apprill A."/>
            <person name="Voolstra C.R."/>
        </authorList>
    </citation>
    <scope>NUCLEOTIDE SEQUENCE [LARGE SCALE GENOMIC DNA]</scope>
    <source>
        <strain evidence="1 2">DSM 25634</strain>
    </source>
</reference>
<keyword evidence="2" id="KW-1185">Reference proteome</keyword>
<dbReference type="eggNOG" id="COG3782">
    <property type="taxonomic scope" value="Bacteria"/>
</dbReference>
<evidence type="ECO:0000313" key="2">
    <source>
        <dbReference type="Proteomes" id="UP000028073"/>
    </source>
</evidence>
<comment type="caution">
    <text evidence="1">The sequence shown here is derived from an EMBL/GenBank/DDBJ whole genome shotgun (WGS) entry which is preliminary data.</text>
</comment>
<proteinExistence type="predicted"/>
<dbReference type="RefSeq" id="WP_081869910.1">
    <property type="nucleotide sequence ID" value="NZ_JOKH01000004.1"/>
</dbReference>
<dbReference type="STRING" id="1137799.GZ78_18305"/>
<organism evidence="1 2">
    <name type="scientific">Endozoicomonas numazuensis</name>
    <dbReference type="NCBI Taxonomy" id="1137799"/>
    <lineage>
        <taxon>Bacteria</taxon>
        <taxon>Pseudomonadati</taxon>
        <taxon>Pseudomonadota</taxon>
        <taxon>Gammaproteobacteria</taxon>
        <taxon>Oceanospirillales</taxon>
        <taxon>Endozoicomonadaceae</taxon>
        <taxon>Endozoicomonas</taxon>
    </lineage>
</organism>
<accession>A0A081NDZ6</accession>
<dbReference type="InterPro" id="IPR015003">
    <property type="entry name" value="DUF1853"/>
</dbReference>
<evidence type="ECO:0000313" key="1">
    <source>
        <dbReference type="EMBL" id="KEQ16669.1"/>
    </source>
</evidence>